<evidence type="ECO:0000313" key="2">
    <source>
        <dbReference type="Proteomes" id="UP000253782"/>
    </source>
</evidence>
<sequence>MYTIEQIYKHHLHRLKVGMQFTHTDSEHTHRMNYVHYLAHKQDGAEVFRQKFLALKASFDSEFGIAQWMTFSQSQRGAYLHELNTEIEALLNEHDHPHGGGRLNIFVQKRLTHEIWATQWFKSWLQHLIWDGQWSNDVLDAIDPG</sequence>
<dbReference type="Proteomes" id="UP000253782">
    <property type="component" value="Unassembled WGS sequence"/>
</dbReference>
<name>A0A369UNH2_9GAMM</name>
<keyword evidence="2" id="KW-1185">Reference proteome</keyword>
<protein>
    <submittedName>
        <fullName evidence="1">Uncharacterized protein</fullName>
    </submittedName>
</protein>
<proteinExistence type="predicted"/>
<evidence type="ECO:0000313" key="1">
    <source>
        <dbReference type="EMBL" id="RDD82027.1"/>
    </source>
</evidence>
<dbReference type="EMBL" id="QQAH01000008">
    <property type="protein sequence ID" value="RDD82027.1"/>
    <property type="molecule type" value="Genomic_DNA"/>
</dbReference>
<comment type="caution">
    <text evidence="1">The sequence shown here is derived from an EMBL/GenBank/DDBJ whole genome shotgun (WGS) entry which is preliminary data.</text>
</comment>
<dbReference type="AlphaFoldDB" id="A0A369UNH2"/>
<gene>
    <name evidence="1" type="ORF">DVJ77_09605</name>
</gene>
<dbReference type="RefSeq" id="WP_114845245.1">
    <property type="nucleotide sequence ID" value="NZ_JBHSPE010000008.1"/>
</dbReference>
<accession>A0A369UNH2</accession>
<organism evidence="1 2">
    <name type="scientific">Dyella tabacisoli</name>
    <dbReference type="NCBI Taxonomy" id="2282381"/>
    <lineage>
        <taxon>Bacteria</taxon>
        <taxon>Pseudomonadati</taxon>
        <taxon>Pseudomonadota</taxon>
        <taxon>Gammaproteobacteria</taxon>
        <taxon>Lysobacterales</taxon>
        <taxon>Rhodanobacteraceae</taxon>
        <taxon>Dyella</taxon>
    </lineage>
</organism>
<reference evidence="1 2" key="1">
    <citation type="submission" date="2018-07" db="EMBL/GenBank/DDBJ databases">
        <title>Dyella tabacisoli L4-6T, whole genome shotgun sequence.</title>
        <authorList>
            <person name="Zhou X.-K."/>
            <person name="Li W.-J."/>
            <person name="Duan Y.-Q."/>
        </authorList>
    </citation>
    <scope>NUCLEOTIDE SEQUENCE [LARGE SCALE GENOMIC DNA]</scope>
    <source>
        <strain evidence="1 2">L4-6</strain>
    </source>
</reference>